<name>A0AAV9DGT0_ACOCL</name>
<organism evidence="4 5">
    <name type="scientific">Acorus calamus</name>
    <name type="common">Sweet flag</name>
    <dbReference type="NCBI Taxonomy" id="4465"/>
    <lineage>
        <taxon>Eukaryota</taxon>
        <taxon>Viridiplantae</taxon>
        <taxon>Streptophyta</taxon>
        <taxon>Embryophyta</taxon>
        <taxon>Tracheophyta</taxon>
        <taxon>Spermatophyta</taxon>
        <taxon>Magnoliopsida</taxon>
        <taxon>Liliopsida</taxon>
        <taxon>Acoraceae</taxon>
        <taxon>Acorus</taxon>
    </lineage>
</organism>
<proteinExistence type="predicted"/>
<accession>A0AAV9DGT0</accession>
<evidence type="ECO:0000313" key="4">
    <source>
        <dbReference type="EMBL" id="KAK1299332.1"/>
    </source>
</evidence>
<evidence type="ECO:0000256" key="1">
    <source>
        <dbReference type="ARBA" id="ARBA00022723"/>
    </source>
</evidence>
<dbReference type="InterPro" id="IPR035892">
    <property type="entry name" value="C2_domain_sf"/>
</dbReference>
<dbReference type="AlphaFoldDB" id="A0AAV9DGT0"/>
<protein>
    <submittedName>
        <fullName evidence="4">Elicitor-responsive protein 1</fullName>
    </submittedName>
</protein>
<dbReference type="PANTHER" id="PTHR46502:SF15">
    <property type="entry name" value="16 KDA PHLOEM PROTEIN 1"/>
    <property type="match status" value="1"/>
</dbReference>
<dbReference type="PROSITE" id="PS50004">
    <property type="entry name" value="C2"/>
    <property type="match status" value="1"/>
</dbReference>
<evidence type="ECO:0000259" key="3">
    <source>
        <dbReference type="PROSITE" id="PS50004"/>
    </source>
</evidence>
<dbReference type="SMART" id="SM00239">
    <property type="entry name" value="C2"/>
    <property type="match status" value="1"/>
</dbReference>
<reference evidence="4" key="2">
    <citation type="submission" date="2023-06" db="EMBL/GenBank/DDBJ databases">
        <authorList>
            <person name="Ma L."/>
            <person name="Liu K.-W."/>
            <person name="Li Z."/>
            <person name="Hsiao Y.-Y."/>
            <person name="Qi Y."/>
            <person name="Fu T."/>
            <person name="Tang G."/>
            <person name="Zhang D."/>
            <person name="Sun W.-H."/>
            <person name="Liu D.-K."/>
            <person name="Li Y."/>
            <person name="Chen G.-Z."/>
            <person name="Liu X.-D."/>
            <person name="Liao X.-Y."/>
            <person name="Jiang Y.-T."/>
            <person name="Yu X."/>
            <person name="Hao Y."/>
            <person name="Huang J."/>
            <person name="Zhao X.-W."/>
            <person name="Ke S."/>
            <person name="Chen Y.-Y."/>
            <person name="Wu W.-L."/>
            <person name="Hsu J.-L."/>
            <person name="Lin Y.-F."/>
            <person name="Huang M.-D."/>
            <person name="Li C.-Y."/>
            <person name="Huang L."/>
            <person name="Wang Z.-W."/>
            <person name="Zhao X."/>
            <person name="Zhong W.-Y."/>
            <person name="Peng D.-H."/>
            <person name="Ahmad S."/>
            <person name="Lan S."/>
            <person name="Zhang J.-S."/>
            <person name="Tsai W.-C."/>
            <person name="Van De Peer Y."/>
            <person name="Liu Z.-J."/>
        </authorList>
    </citation>
    <scope>NUCLEOTIDE SEQUENCE</scope>
    <source>
        <strain evidence="4">CP</strain>
        <tissue evidence="4">Leaves</tissue>
    </source>
</reference>
<dbReference type="InterPro" id="IPR000008">
    <property type="entry name" value="C2_dom"/>
</dbReference>
<dbReference type="SUPFAM" id="SSF49562">
    <property type="entry name" value="C2 domain (Calcium/lipid-binding domain, CaLB)"/>
    <property type="match status" value="1"/>
</dbReference>
<feature type="domain" description="C2" evidence="3">
    <location>
        <begin position="1"/>
        <end position="85"/>
    </location>
</feature>
<evidence type="ECO:0000313" key="5">
    <source>
        <dbReference type="Proteomes" id="UP001180020"/>
    </source>
</evidence>
<dbReference type="Gene3D" id="2.60.40.150">
    <property type="entry name" value="C2 domain"/>
    <property type="match status" value="1"/>
</dbReference>
<keyword evidence="1" id="KW-0479">Metal-binding</keyword>
<keyword evidence="5" id="KW-1185">Reference proteome</keyword>
<comment type="caution">
    <text evidence="4">The sequence shown here is derived from an EMBL/GenBank/DDBJ whole genome shotgun (WGS) entry which is preliminary data.</text>
</comment>
<gene>
    <name evidence="4" type="primary">ERG1</name>
    <name evidence="4" type="ORF">QJS10_CPB14g00614</name>
</gene>
<dbReference type="PANTHER" id="PTHR46502">
    <property type="entry name" value="C2 DOMAIN-CONTAINING"/>
    <property type="match status" value="1"/>
</dbReference>
<dbReference type="GO" id="GO:0046872">
    <property type="term" value="F:metal ion binding"/>
    <property type="evidence" value="ECO:0007669"/>
    <property type="project" value="UniProtKB-KW"/>
</dbReference>
<dbReference type="Pfam" id="PF00168">
    <property type="entry name" value="C2"/>
    <property type="match status" value="1"/>
</dbReference>
<reference evidence="4" key="1">
    <citation type="journal article" date="2023" name="Nat. Commun.">
        <title>Diploid and tetraploid genomes of Acorus and the evolution of monocots.</title>
        <authorList>
            <person name="Ma L."/>
            <person name="Liu K.W."/>
            <person name="Li Z."/>
            <person name="Hsiao Y.Y."/>
            <person name="Qi Y."/>
            <person name="Fu T."/>
            <person name="Tang G.D."/>
            <person name="Zhang D."/>
            <person name="Sun W.H."/>
            <person name="Liu D.K."/>
            <person name="Li Y."/>
            <person name="Chen G.Z."/>
            <person name="Liu X.D."/>
            <person name="Liao X.Y."/>
            <person name="Jiang Y.T."/>
            <person name="Yu X."/>
            <person name="Hao Y."/>
            <person name="Huang J."/>
            <person name="Zhao X.W."/>
            <person name="Ke S."/>
            <person name="Chen Y.Y."/>
            <person name="Wu W.L."/>
            <person name="Hsu J.L."/>
            <person name="Lin Y.F."/>
            <person name="Huang M.D."/>
            <person name="Li C.Y."/>
            <person name="Huang L."/>
            <person name="Wang Z.W."/>
            <person name="Zhao X."/>
            <person name="Zhong W.Y."/>
            <person name="Peng D.H."/>
            <person name="Ahmad S."/>
            <person name="Lan S."/>
            <person name="Zhang J.S."/>
            <person name="Tsai W.C."/>
            <person name="Van de Peer Y."/>
            <person name="Liu Z.J."/>
        </authorList>
    </citation>
    <scope>NUCLEOTIDE SEQUENCE</scope>
    <source>
        <strain evidence="4">CP</strain>
    </source>
</reference>
<keyword evidence="2" id="KW-0106">Calcium</keyword>
<dbReference type="EMBL" id="JAUJYO010000014">
    <property type="protein sequence ID" value="KAK1299332.1"/>
    <property type="molecule type" value="Genomic_DNA"/>
</dbReference>
<sequence length="115" mass="12896">MVNGILEVVLVDAKGLRNTDFLGKERNPIWNESFTFRAQYSSADIQHKITLRIMDKDTFTADDFVGESTINVTEIVALGAEKGKMVLPPQKYNVVLADRTYHGEIRVGFTFTAKA</sequence>
<dbReference type="Proteomes" id="UP001180020">
    <property type="component" value="Unassembled WGS sequence"/>
</dbReference>
<evidence type="ECO:0000256" key="2">
    <source>
        <dbReference type="ARBA" id="ARBA00022837"/>
    </source>
</evidence>